<dbReference type="RefSeq" id="WP_224827519.1">
    <property type="nucleotide sequence ID" value="NZ_JAIVEF010000001.1"/>
</dbReference>
<keyword evidence="1" id="KW-0378">Hydrolase</keyword>
<dbReference type="InterPro" id="IPR003737">
    <property type="entry name" value="GlcNAc_PI_deacetylase-related"/>
</dbReference>
<dbReference type="SUPFAM" id="SSF102588">
    <property type="entry name" value="LmbE-like"/>
    <property type="match status" value="1"/>
</dbReference>
<dbReference type="EC" id="3.5.1.-" evidence="1"/>
<dbReference type="Gene3D" id="3.40.50.10320">
    <property type="entry name" value="LmbE-like"/>
    <property type="match status" value="1"/>
</dbReference>
<reference evidence="1 2" key="1">
    <citation type="journal article" date="2019" name="Int. J. Syst. Evol. Microbiol.">
        <title>The Global Catalogue of Microorganisms (GCM) 10K type strain sequencing project: providing services to taxonomists for standard genome sequencing and annotation.</title>
        <authorList>
            <consortium name="The Broad Institute Genomics Platform"/>
            <consortium name="The Broad Institute Genome Sequencing Center for Infectious Disease"/>
            <person name="Wu L."/>
            <person name="Ma J."/>
        </authorList>
    </citation>
    <scope>NUCLEOTIDE SEQUENCE [LARGE SCALE GENOMIC DNA]</scope>
    <source>
        <strain evidence="1 2">CGMCC 1.15824</strain>
    </source>
</reference>
<protein>
    <submittedName>
        <fullName evidence="1">PIG-L deacetylase family protein</fullName>
        <ecNumber evidence="1">3.5.1.-</ecNumber>
    </submittedName>
</protein>
<sequence length="227" mass="25308">MTVLCVGAHPDDEVLGVGGTLARHAADGETVSVLLLSDGEMARHETETEAARERREERRREARAAGEVLGVESVRILDYWGNQLDDVALIDVVRDVERAIADVEPTTIYTHYSGDLNVDHQLVARAVRTAARPVADTTVDRILSFETPSSTELAIPTENNPFQPSTFVDITETMEAKMEAIDVYESEMRDRPHPRSPDSLRANARLWGDRSGFRAAEPFEVVLDRRR</sequence>
<dbReference type="AlphaFoldDB" id="A0ABD5QG95"/>
<dbReference type="PANTHER" id="PTHR12993:SF30">
    <property type="entry name" value="N-ACETYL-ALPHA-D-GLUCOSAMINYL L-MALATE DEACETYLASE 1"/>
    <property type="match status" value="1"/>
</dbReference>
<dbReference type="GO" id="GO:0016787">
    <property type="term" value="F:hydrolase activity"/>
    <property type="evidence" value="ECO:0007669"/>
    <property type="project" value="UniProtKB-KW"/>
</dbReference>
<dbReference type="Proteomes" id="UP001595925">
    <property type="component" value="Unassembled WGS sequence"/>
</dbReference>
<keyword evidence="2" id="KW-1185">Reference proteome</keyword>
<name>A0ABD5QG95_9EURY</name>
<dbReference type="Pfam" id="PF02585">
    <property type="entry name" value="PIG-L"/>
    <property type="match status" value="1"/>
</dbReference>
<dbReference type="InterPro" id="IPR024078">
    <property type="entry name" value="LmbE-like_dom_sf"/>
</dbReference>
<accession>A0ABD5QG95</accession>
<dbReference type="PANTHER" id="PTHR12993">
    <property type="entry name" value="N-ACETYLGLUCOSAMINYL-PHOSPHATIDYLINOSITOL DE-N-ACETYLASE-RELATED"/>
    <property type="match status" value="1"/>
</dbReference>
<gene>
    <name evidence="1" type="ORF">ACFPFO_13785</name>
</gene>
<evidence type="ECO:0000313" key="1">
    <source>
        <dbReference type="EMBL" id="MFC4988816.1"/>
    </source>
</evidence>
<evidence type="ECO:0000313" key="2">
    <source>
        <dbReference type="Proteomes" id="UP001595925"/>
    </source>
</evidence>
<comment type="caution">
    <text evidence="1">The sequence shown here is derived from an EMBL/GenBank/DDBJ whole genome shotgun (WGS) entry which is preliminary data.</text>
</comment>
<organism evidence="1 2">
    <name type="scientific">Saliphagus infecundisoli</name>
    <dbReference type="NCBI Taxonomy" id="1849069"/>
    <lineage>
        <taxon>Archaea</taxon>
        <taxon>Methanobacteriati</taxon>
        <taxon>Methanobacteriota</taxon>
        <taxon>Stenosarchaea group</taxon>
        <taxon>Halobacteria</taxon>
        <taxon>Halobacteriales</taxon>
        <taxon>Natrialbaceae</taxon>
        <taxon>Saliphagus</taxon>
    </lineage>
</organism>
<dbReference type="EMBL" id="JBHSJG010000036">
    <property type="protein sequence ID" value="MFC4988816.1"/>
    <property type="molecule type" value="Genomic_DNA"/>
</dbReference>
<proteinExistence type="predicted"/>